<organism evidence="1 2">
    <name type="scientific">Holothuria leucospilota</name>
    <name type="common">Black long sea cucumber</name>
    <name type="synonym">Mertensiothuria leucospilota</name>
    <dbReference type="NCBI Taxonomy" id="206669"/>
    <lineage>
        <taxon>Eukaryota</taxon>
        <taxon>Metazoa</taxon>
        <taxon>Echinodermata</taxon>
        <taxon>Eleutherozoa</taxon>
        <taxon>Echinozoa</taxon>
        <taxon>Holothuroidea</taxon>
        <taxon>Aspidochirotacea</taxon>
        <taxon>Aspidochirotida</taxon>
        <taxon>Holothuriidae</taxon>
        <taxon>Holothuria</taxon>
    </lineage>
</organism>
<reference evidence="1" key="1">
    <citation type="submission" date="2021-10" db="EMBL/GenBank/DDBJ databases">
        <title>Tropical sea cucumber genome reveals ecological adaptation and Cuvierian tubules defense mechanism.</title>
        <authorList>
            <person name="Chen T."/>
        </authorList>
    </citation>
    <scope>NUCLEOTIDE SEQUENCE</scope>
    <source>
        <strain evidence="1">Nanhai2018</strain>
        <tissue evidence="1">Muscle</tissue>
    </source>
</reference>
<comment type="caution">
    <text evidence="1">The sequence shown here is derived from an EMBL/GenBank/DDBJ whole genome shotgun (WGS) entry which is preliminary data.</text>
</comment>
<proteinExistence type="predicted"/>
<evidence type="ECO:0000313" key="1">
    <source>
        <dbReference type="EMBL" id="KAJ8020924.1"/>
    </source>
</evidence>
<dbReference type="Proteomes" id="UP001152320">
    <property type="component" value="Chromosome 22"/>
</dbReference>
<name>A0A9Q0YHY5_HOLLE</name>
<gene>
    <name evidence="1" type="ORF">HOLleu_40645</name>
</gene>
<accession>A0A9Q0YHY5</accession>
<evidence type="ECO:0000313" key="2">
    <source>
        <dbReference type="Proteomes" id="UP001152320"/>
    </source>
</evidence>
<sequence length="96" mass="11286">MNILSFFCHRDLHWLTVKHHVWYKITFHTFMAIHGFAPVCLNDLIKRHIKPGRVLRSVSDVLLCPPKITKTNYYGDCVLLQHLLMYGTACPLDYMQ</sequence>
<keyword evidence="2" id="KW-1185">Reference proteome</keyword>
<dbReference type="EMBL" id="JAIZAY010000022">
    <property type="protein sequence ID" value="KAJ8020924.1"/>
    <property type="molecule type" value="Genomic_DNA"/>
</dbReference>
<protein>
    <submittedName>
        <fullName evidence="1">Uncharacterized protein</fullName>
    </submittedName>
</protein>
<dbReference type="AlphaFoldDB" id="A0A9Q0YHY5"/>